<dbReference type="SMART" id="SM00116">
    <property type="entry name" value="CBS"/>
    <property type="match status" value="2"/>
</dbReference>
<dbReference type="RefSeq" id="WP_295816982.1">
    <property type="nucleotide sequence ID" value="NZ_JBHRZG010000008.1"/>
</dbReference>
<sequence length="139" mass="14787">MLVHELMTAPPVTAPPSLPLPDAAHLMRSRGIRRLPVVDGSVLVGILTDRDVREALPSRLSTLSPWEATTRLAAVSVADVMRRSVLTTTPEADARDAAGTMLSHRVGALPVIDDSGHVIGVLSVTDVLRDYARPPEVSA</sequence>
<feature type="domain" description="CBS" evidence="3">
    <location>
        <begin position="81"/>
        <end position="137"/>
    </location>
</feature>
<dbReference type="SUPFAM" id="SSF54631">
    <property type="entry name" value="CBS-domain pair"/>
    <property type="match status" value="1"/>
</dbReference>
<protein>
    <submittedName>
        <fullName evidence="4">CBS domain-containing protein</fullName>
    </submittedName>
</protein>
<comment type="caution">
    <text evidence="4">The sequence shown here is derived from an EMBL/GenBank/DDBJ whole genome shotgun (WGS) entry which is preliminary data.</text>
</comment>
<evidence type="ECO:0000256" key="2">
    <source>
        <dbReference type="PROSITE-ProRule" id="PRU00703"/>
    </source>
</evidence>
<organism evidence="4 5">
    <name type="scientific">Deinococcus rufus</name>
    <dbReference type="NCBI Taxonomy" id="2136097"/>
    <lineage>
        <taxon>Bacteria</taxon>
        <taxon>Thermotogati</taxon>
        <taxon>Deinococcota</taxon>
        <taxon>Deinococci</taxon>
        <taxon>Deinococcales</taxon>
        <taxon>Deinococcaceae</taxon>
        <taxon>Deinococcus</taxon>
    </lineage>
</organism>
<keyword evidence="5" id="KW-1185">Reference proteome</keyword>
<dbReference type="Pfam" id="PF00571">
    <property type="entry name" value="CBS"/>
    <property type="match status" value="2"/>
</dbReference>
<name>A0ABV7Z6S2_9DEIO</name>
<dbReference type="Proteomes" id="UP001595803">
    <property type="component" value="Unassembled WGS sequence"/>
</dbReference>
<evidence type="ECO:0000313" key="5">
    <source>
        <dbReference type="Proteomes" id="UP001595803"/>
    </source>
</evidence>
<evidence type="ECO:0000256" key="1">
    <source>
        <dbReference type="ARBA" id="ARBA00023122"/>
    </source>
</evidence>
<keyword evidence="1 2" id="KW-0129">CBS domain</keyword>
<evidence type="ECO:0000313" key="4">
    <source>
        <dbReference type="EMBL" id="MFC3832714.1"/>
    </source>
</evidence>
<accession>A0ABV7Z6S2</accession>
<dbReference type="PANTHER" id="PTHR43080:SF2">
    <property type="entry name" value="CBS DOMAIN-CONTAINING PROTEIN"/>
    <property type="match status" value="1"/>
</dbReference>
<dbReference type="PANTHER" id="PTHR43080">
    <property type="entry name" value="CBS DOMAIN-CONTAINING PROTEIN CBSX3, MITOCHONDRIAL"/>
    <property type="match status" value="1"/>
</dbReference>
<dbReference type="InterPro" id="IPR051257">
    <property type="entry name" value="Diverse_CBS-Domain"/>
</dbReference>
<proteinExistence type="predicted"/>
<dbReference type="InterPro" id="IPR000644">
    <property type="entry name" value="CBS_dom"/>
</dbReference>
<reference evidence="5" key="1">
    <citation type="journal article" date="2019" name="Int. J. Syst. Evol. Microbiol.">
        <title>The Global Catalogue of Microorganisms (GCM) 10K type strain sequencing project: providing services to taxonomists for standard genome sequencing and annotation.</title>
        <authorList>
            <consortium name="The Broad Institute Genomics Platform"/>
            <consortium name="The Broad Institute Genome Sequencing Center for Infectious Disease"/>
            <person name="Wu L."/>
            <person name="Ma J."/>
        </authorList>
    </citation>
    <scope>NUCLEOTIDE SEQUENCE [LARGE SCALE GENOMIC DNA]</scope>
    <source>
        <strain evidence="5">CCTCC AB 2017081</strain>
    </source>
</reference>
<dbReference type="PROSITE" id="PS51371">
    <property type="entry name" value="CBS"/>
    <property type="match status" value="2"/>
</dbReference>
<dbReference type="Gene3D" id="3.10.580.10">
    <property type="entry name" value="CBS-domain"/>
    <property type="match status" value="1"/>
</dbReference>
<dbReference type="CDD" id="cd04584">
    <property type="entry name" value="CBS_pair_AcuB_like"/>
    <property type="match status" value="1"/>
</dbReference>
<evidence type="ECO:0000259" key="3">
    <source>
        <dbReference type="PROSITE" id="PS51371"/>
    </source>
</evidence>
<gene>
    <name evidence="4" type="ORF">ACFOSB_07580</name>
</gene>
<dbReference type="EMBL" id="JBHRZG010000008">
    <property type="protein sequence ID" value="MFC3832714.1"/>
    <property type="molecule type" value="Genomic_DNA"/>
</dbReference>
<feature type="domain" description="CBS" evidence="3">
    <location>
        <begin position="7"/>
        <end position="62"/>
    </location>
</feature>
<dbReference type="InterPro" id="IPR046342">
    <property type="entry name" value="CBS_dom_sf"/>
</dbReference>